<evidence type="ECO:0000313" key="3">
    <source>
        <dbReference type="EMBL" id="AKV76618.1"/>
    </source>
</evidence>
<dbReference type="Proteomes" id="UP000029084">
    <property type="component" value="Chromosome"/>
</dbReference>
<dbReference type="RefSeq" id="WP_012021315.1">
    <property type="nucleotide sequence ID" value="NZ_CP008822.1"/>
</dbReference>
<gene>
    <name evidence="1" type="ORF">HA72_1370</name>
    <name evidence="2" type="ORF">MsedA_1388</name>
    <name evidence="3" type="ORF">MsedB_1390</name>
    <name evidence="4" type="ORF">MsedC_1388</name>
    <name evidence="5" type="ORF">MsedD_1389</name>
    <name evidence="6" type="ORF">MsedE_1394</name>
</gene>
<dbReference type="GeneID" id="91755869"/>
<evidence type="ECO:0000313" key="6">
    <source>
        <dbReference type="EMBL" id="AKV83353.1"/>
    </source>
</evidence>
<evidence type="ECO:0000313" key="7">
    <source>
        <dbReference type="Proteomes" id="UP000029084"/>
    </source>
</evidence>
<dbReference type="EMBL" id="CP012174">
    <property type="protein sequence ID" value="AKV78870.1"/>
    <property type="molecule type" value="Genomic_DNA"/>
</dbReference>
<evidence type="ECO:0000313" key="10">
    <source>
        <dbReference type="Proteomes" id="UP000062398"/>
    </source>
</evidence>
<dbReference type="EMBL" id="CP012175">
    <property type="protein sequence ID" value="AKV81115.1"/>
    <property type="molecule type" value="Genomic_DNA"/>
</dbReference>
<dbReference type="Proteomes" id="UP000062475">
    <property type="component" value="Chromosome"/>
</dbReference>
<evidence type="ECO:0000313" key="4">
    <source>
        <dbReference type="EMBL" id="AKV78870.1"/>
    </source>
</evidence>
<dbReference type="EMBL" id="CP012176">
    <property type="protein sequence ID" value="AKV83353.1"/>
    <property type="molecule type" value="Genomic_DNA"/>
</dbReference>
<proteinExistence type="predicted"/>
<evidence type="ECO:0000313" key="9">
    <source>
        <dbReference type="Proteomes" id="UP000061362"/>
    </source>
</evidence>
<sequence precursor="true">MNKALVTGVIAILVIAVAVVGFLQMTSQHSAVQQAKVNLASAPSSTILLSPVQAQASTGISGYTVGAWMELNNLSGLAPMNTLTSQYLGNFSQMVGTTFAEVLVHNSTSTAITFVSKVNSPNITQDFRKLALILVAGYNFNVNKSGNLEYVYGNISSYGIALGYDGQHLVGVIVTGVNDPSSASLNLFMNQYQDIQNSQSALVQPPSIFGSVNGMKLAYWSYVNYTALDSLNLSNGAGSGFLGKFQTKFGNFNMSNVQSKYQMFKQWKLNVSTGYLAIYANSSSVLAVQVTQFNTPSQAQAQYNESLTFYENLKEYTGMNSVIAQGNLNGAPYFIANPNPINNNTLVLESVSGQYLVMETNYAHVASQSLLLSYLQSLLSQL</sequence>
<dbReference type="Proteomes" id="UP000068832">
    <property type="component" value="Chromosome"/>
</dbReference>
<reference evidence="9 10" key="2">
    <citation type="journal article" date="2015" name="Genome Announc.">
        <title>Complete Genome Sequences of Evolved Arsenate-Resistant Metallosphaera sedula Strains.</title>
        <authorList>
            <person name="Ai C."/>
            <person name="McCarthy S."/>
            <person name="Schackwitz W."/>
            <person name="Martin J."/>
            <person name="Lipzen A."/>
            <person name="Blum P."/>
        </authorList>
    </citation>
    <scope>NUCLEOTIDE SEQUENCE [LARGE SCALE GENOMIC DNA]</scope>
    <source>
        <strain evidence="4 10">ARS120-1</strain>
        <strain evidence="5 9">ARS120-2</strain>
        <strain evidence="2 12">ARS50-1</strain>
        <strain evidence="3 11">ARS50-2</strain>
    </source>
</reference>
<dbReference type="EMBL" id="CP008822">
    <property type="protein sequence ID" value="AIM27512.1"/>
    <property type="molecule type" value="Genomic_DNA"/>
</dbReference>
<dbReference type="Proteomes" id="UP000056255">
    <property type="component" value="Chromosome"/>
</dbReference>
<evidence type="ECO:0000313" key="1">
    <source>
        <dbReference type="EMBL" id="AIM27512.1"/>
    </source>
</evidence>
<evidence type="ECO:0000313" key="5">
    <source>
        <dbReference type="EMBL" id="AKV81115.1"/>
    </source>
</evidence>
<dbReference type="PATRIC" id="fig|43687.5.peg.1491"/>
<dbReference type="OMA" id="REYNNTR"/>
<name>A0A088E6Y8_9CREN</name>
<dbReference type="OrthoDB" id="34619at2157"/>
<dbReference type="AlphaFoldDB" id="A0A088E6Y8"/>
<evidence type="ECO:0000313" key="12">
    <source>
        <dbReference type="Proteomes" id="UP000068832"/>
    </source>
</evidence>
<protein>
    <submittedName>
        <fullName evidence="1">Uncharacterized protein</fullName>
    </submittedName>
</protein>
<organism evidence="1 7">
    <name type="scientific">Metallosphaera sedula</name>
    <dbReference type="NCBI Taxonomy" id="43687"/>
    <lineage>
        <taxon>Archaea</taxon>
        <taxon>Thermoproteota</taxon>
        <taxon>Thermoprotei</taxon>
        <taxon>Sulfolobales</taxon>
        <taxon>Sulfolobaceae</taxon>
        <taxon>Metallosphaera</taxon>
    </lineage>
</organism>
<dbReference type="EMBL" id="CP012172">
    <property type="protein sequence ID" value="AKV74379.1"/>
    <property type="molecule type" value="Genomic_DNA"/>
</dbReference>
<evidence type="ECO:0000313" key="11">
    <source>
        <dbReference type="Proteomes" id="UP000062475"/>
    </source>
</evidence>
<reference evidence="6 8" key="3">
    <citation type="submission" date="2015-07" db="EMBL/GenBank/DDBJ databases">
        <title>Physiological, transcriptional responses and genome re-sequencing of acid resistant extremely thermoacidophilic Metallosphaera sedula SARC-M1.</title>
        <authorList>
            <person name="Ai C."/>
            <person name="McCarthy S."/>
            <person name="Eckrich V."/>
            <person name="Rudrappa D."/>
            <person name="Qiu G."/>
            <person name="Blum P."/>
        </authorList>
    </citation>
    <scope>NUCLEOTIDE SEQUENCE [LARGE SCALE GENOMIC DNA]</scope>
    <source>
        <strain evidence="6 8">SARC-M1</strain>
    </source>
</reference>
<evidence type="ECO:0000313" key="8">
    <source>
        <dbReference type="Proteomes" id="UP000056255"/>
    </source>
</evidence>
<dbReference type="EMBL" id="CP012173">
    <property type="protein sequence ID" value="AKV76618.1"/>
    <property type="molecule type" value="Genomic_DNA"/>
</dbReference>
<dbReference type="Proteomes" id="UP000061362">
    <property type="component" value="Chromosome"/>
</dbReference>
<dbReference type="Proteomes" id="UP000062398">
    <property type="component" value="Chromosome"/>
</dbReference>
<evidence type="ECO:0000313" key="2">
    <source>
        <dbReference type="EMBL" id="AKV74379.1"/>
    </source>
</evidence>
<reference evidence="1 7" key="1">
    <citation type="journal article" date="2014" name="J. Bacteriol.">
        <title>Role of an Archaeal PitA Transporter in the Copper and Arsenic Resistance of Metallosphaera sedula, an Extreme Thermoacidophile.</title>
        <authorList>
            <person name="McCarthy S."/>
            <person name="Ai C."/>
            <person name="Wheaton G."/>
            <person name="Tevatia R."/>
            <person name="Eckrich V."/>
            <person name="Kelly R."/>
            <person name="Blum P."/>
        </authorList>
    </citation>
    <scope>NUCLEOTIDE SEQUENCE [LARGE SCALE GENOMIC DNA]</scope>
    <source>
        <strain evidence="1 7">CuR1</strain>
    </source>
</reference>
<accession>A0A088E6Y8</accession>